<name>A0ABX1JTC0_9MICC</name>
<keyword evidence="1" id="KW-0472">Membrane</keyword>
<protein>
    <submittedName>
        <fullName evidence="2">Amino acid permease</fullName>
    </submittedName>
</protein>
<keyword evidence="1" id="KW-1133">Transmembrane helix</keyword>
<feature type="transmembrane region" description="Helical" evidence="1">
    <location>
        <begin position="34"/>
        <end position="58"/>
    </location>
</feature>
<keyword evidence="1" id="KW-0812">Transmembrane</keyword>
<accession>A0ABX1JTC0</accession>
<keyword evidence="3" id="KW-1185">Reference proteome</keyword>
<sequence length="64" mass="6713">MSIRNSSQSILWRKPIVEMEEESGQSHLFKSLGLWQLTAIGVGGIIGVGIFTLAGLVANGGADA</sequence>
<comment type="caution">
    <text evidence="2">The sequence shown here is derived from an EMBL/GenBank/DDBJ whole genome shotgun (WGS) entry which is preliminary data.</text>
</comment>
<evidence type="ECO:0000256" key="1">
    <source>
        <dbReference type="SAM" id="Phobius"/>
    </source>
</evidence>
<dbReference type="Gene3D" id="1.20.1740.10">
    <property type="entry name" value="Amino acid/polyamine transporter I"/>
    <property type="match status" value="1"/>
</dbReference>
<evidence type="ECO:0000313" key="3">
    <source>
        <dbReference type="Proteomes" id="UP000523795"/>
    </source>
</evidence>
<reference evidence="2 3" key="1">
    <citation type="submission" date="2020-04" db="EMBL/GenBank/DDBJ databases">
        <authorList>
            <person name="Liu S."/>
        </authorList>
    </citation>
    <scope>NUCLEOTIDE SEQUENCE [LARGE SCALE GENOMIC DNA]</scope>
    <source>
        <strain evidence="2 3">CGMCC 1.15091</strain>
    </source>
</reference>
<dbReference type="Proteomes" id="UP000523795">
    <property type="component" value="Unassembled WGS sequence"/>
</dbReference>
<proteinExistence type="predicted"/>
<feature type="non-terminal residue" evidence="2">
    <location>
        <position position="64"/>
    </location>
</feature>
<gene>
    <name evidence="2" type="ORF">HER39_15505</name>
</gene>
<dbReference type="EMBL" id="JAAZSR010000355">
    <property type="protein sequence ID" value="NKX51945.1"/>
    <property type="molecule type" value="Genomic_DNA"/>
</dbReference>
<organism evidence="2 3">
    <name type="scientific">Arthrobacter deserti</name>
    <dbReference type="NCBI Taxonomy" id="1742687"/>
    <lineage>
        <taxon>Bacteria</taxon>
        <taxon>Bacillati</taxon>
        <taxon>Actinomycetota</taxon>
        <taxon>Actinomycetes</taxon>
        <taxon>Micrococcales</taxon>
        <taxon>Micrococcaceae</taxon>
        <taxon>Arthrobacter</taxon>
    </lineage>
</organism>
<evidence type="ECO:0000313" key="2">
    <source>
        <dbReference type="EMBL" id="NKX51945.1"/>
    </source>
</evidence>